<comment type="caution">
    <text evidence="1">The sequence shown here is derived from an EMBL/GenBank/DDBJ whole genome shotgun (WGS) entry which is preliminary data.</text>
</comment>
<accession>A0A4Z2D7X9</accession>
<dbReference type="Pfam" id="PF15087">
    <property type="entry name" value="DUF4551"/>
    <property type="match status" value="1"/>
</dbReference>
<keyword evidence="2" id="KW-1185">Reference proteome</keyword>
<sequence length="343" mass="40843">MYKNGYAIEKILQCKLYQIDYNQLLFWSGSICHLNNMKPTFQYLLIGKEYLYTMNYIKKQLNCKIHFSSILDVQYMNDLATFLTCHITRNYNHFCIEFIHDYKQSTQYDISNIKRNKHKCKENVKAEKNKPNGLHNAHTDKHYDVSDSKFSSEYSNQMIPTIRKLHVYLTDTNFIGFEILQKALNIWYHSNKQFKNMITNLIVFLLPEQSIYLGNNELQEGNDKQITDIQTFDHQMKLVIHLMTIINSLLSYILPIFKQSNETFSLLNKDAIAIDVHVIVMRRKLKRIILSLIKHLMQLPCILNEFSLNDVDIKDYQKSNCFSIELEVWIRRYEMKRLVSYSL</sequence>
<dbReference type="OrthoDB" id="6249167at2759"/>
<evidence type="ECO:0000313" key="1">
    <source>
        <dbReference type="EMBL" id="TNN12548.1"/>
    </source>
</evidence>
<dbReference type="AlphaFoldDB" id="A0A4Z2D7X9"/>
<protein>
    <submittedName>
        <fullName evidence="1">Uncharacterized protein</fullName>
    </submittedName>
</protein>
<name>A0A4Z2D7X9_SCHJA</name>
<organism evidence="1 2">
    <name type="scientific">Schistosoma japonicum</name>
    <name type="common">Blood fluke</name>
    <dbReference type="NCBI Taxonomy" id="6182"/>
    <lineage>
        <taxon>Eukaryota</taxon>
        <taxon>Metazoa</taxon>
        <taxon>Spiralia</taxon>
        <taxon>Lophotrochozoa</taxon>
        <taxon>Platyhelminthes</taxon>
        <taxon>Trematoda</taxon>
        <taxon>Digenea</taxon>
        <taxon>Strigeidida</taxon>
        <taxon>Schistosomatoidea</taxon>
        <taxon>Schistosomatidae</taxon>
        <taxon>Schistosoma</taxon>
    </lineage>
</organism>
<evidence type="ECO:0000313" key="2">
    <source>
        <dbReference type="Proteomes" id="UP000311919"/>
    </source>
</evidence>
<dbReference type="EMBL" id="SKCS01000219">
    <property type="protein sequence ID" value="TNN12548.1"/>
    <property type="molecule type" value="Genomic_DNA"/>
</dbReference>
<dbReference type="Proteomes" id="UP000311919">
    <property type="component" value="Unassembled WGS sequence"/>
</dbReference>
<proteinExistence type="predicted"/>
<reference evidence="1 2" key="1">
    <citation type="submission" date="2019-03" db="EMBL/GenBank/DDBJ databases">
        <title>An improved genome assembly of the fluke Schistosoma japonicum.</title>
        <authorList>
            <person name="Hu W."/>
            <person name="Luo F."/>
            <person name="Yin M."/>
            <person name="Mo X."/>
            <person name="Sun C."/>
            <person name="Wu Q."/>
            <person name="Zhu B."/>
            <person name="Xiang M."/>
            <person name="Wang J."/>
            <person name="Wang Y."/>
            <person name="Zhang T."/>
            <person name="Xu B."/>
            <person name="Zheng H."/>
            <person name="Feng Z."/>
        </authorList>
    </citation>
    <scope>NUCLEOTIDE SEQUENCE [LARGE SCALE GENOMIC DNA]</scope>
    <source>
        <strain evidence="1">HuSjv2</strain>
        <tissue evidence="1">Worms</tissue>
    </source>
</reference>
<gene>
    <name evidence="1" type="ORF">EWB00_003621</name>
</gene>
<dbReference type="InterPro" id="IPR027878">
    <property type="entry name" value="DUF4551"/>
</dbReference>